<dbReference type="PROSITE" id="PS51462">
    <property type="entry name" value="NUDIX"/>
    <property type="match status" value="1"/>
</dbReference>
<feature type="domain" description="Nudix hydrolase" evidence="2">
    <location>
        <begin position="81"/>
        <end position="218"/>
    </location>
</feature>
<evidence type="ECO:0000259" key="2">
    <source>
        <dbReference type="PROSITE" id="PS51462"/>
    </source>
</evidence>
<dbReference type="KEGG" id="ppa:PAS_chr2-1_0760"/>
<protein>
    <submittedName>
        <fullName evidence="3">Spermidine synthase, involved in biosynthesis of spermidine and also in biosynthesis of pantothenic</fullName>
    </submittedName>
</protein>
<dbReference type="OrthoDB" id="10249920at2759"/>
<dbReference type="InterPro" id="IPR000086">
    <property type="entry name" value="NUDIX_hydrolase_dom"/>
</dbReference>
<name>C4R1P0_KOMPG</name>
<dbReference type="GO" id="GO:0006753">
    <property type="term" value="P:nucleoside phosphate metabolic process"/>
    <property type="evidence" value="ECO:0007669"/>
    <property type="project" value="TreeGrafter"/>
</dbReference>
<dbReference type="GO" id="GO:0019693">
    <property type="term" value="P:ribose phosphate metabolic process"/>
    <property type="evidence" value="ECO:0007669"/>
    <property type="project" value="EnsemblFungi"/>
</dbReference>
<dbReference type="GO" id="GO:0005634">
    <property type="term" value="C:nucleus"/>
    <property type="evidence" value="ECO:0007669"/>
    <property type="project" value="TreeGrafter"/>
</dbReference>
<evidence type="ECO:0000256" key="1">
    <source>
        <dbReference type="ARBA" id="ARBA00022801"/>
    </source>
</evidence>
<dbReference type="PANTHER" id="PTHR11839:SF1">
    <property type="entry name" value="ADP-SUGAR PYROPHOSPHATASE"/>
    <property type="match status" value="1"/>
</dbReference>
<dbReference type="InterPro" id="IPR020084">
    <property type="entry name" value="NUDIX_hydrolase_CS"/>
</dbReference>
<dbReference type="InParanoid" id="C4R1P0"/>
<dbReference type="FunFam" id="3.90.79.10:FF:000016">
    <property type="entry name" value="ADP-sugar pyrophosphatase isoform X1"/>
    <property type="match status" value="1"/>
</dbReference>
<dbReference type="HOGENOM" id="CLU_062658_0_1_1"/>
<dbReference type="AlphaFoldDB" id="C4R1P0"/>
<keyword evidence="4" id="KW-1185">Reference proteome</keyword>
<dbReference type="STRING" id="644223.C4R1P0"/>
<keyword evidence="1" id="KW-0378">Hydrolase</keyword>
<dbReference type="InterPro" id="IPR015797">
    <property type="entry name" value="NUDIX_hydrolase-like_dom_sf"/>
</dbReference>
<proteinExistence type="predicted"/>
<accession>C4R1P0</accession>
<dbReference type="Pfam" id="PF00293">
    <property type="entry name" value="NUDIX"/>
    <property type="match status" value="1"/>
</dbReference>
<dbReference type="PROSITE" id="PS00893">
    <property type="entry name" value="NUDIX_BOX"/>
    <property type="match status" value="1"/>
</dbReference>
<dbReference type="RefSeq" id="XP_002491694.1">
    <property type="nucleotide sequence ID" value="XM_002491649.1"/>
</dbReference>
<dbReference type="GO" id="GO:0047631">
    <property type="term" value="F:ADP-ribose diphosphatase activity"/>
    <property type="evidence" value="ECO:0007669"/>
    <property type="project" value="EnsemblFungi"/>
</dbReference>
<dbReference type="EMBL" id="FN392320">
    <property type="protein sequence ID" value="CAY69414.1"/>
    <property type="molecule type" value="Genomic_DNA"/>
</dbReference>
<dbReference type="OMA" id="NDPGLCN"/>
<dbReference type="Proteomes" id="UP000000314">
    <property type="component" value="Chromosome 2"/>
</dbReference>
<reference evidence="3 4" key="1">
    <citation type="journal article" date="2009" name="Nat. Biotechnol.">
        <title>Genome sequence of the recombinant protein production host Pichia pastoris.</title>
        <authorList>
            <person name="De Schutter K."/>
            <person name="Lin Y.C."/>
            <person name="Tiels P."/>
            <person name="Van Hecke A."/>
            <person name="Glinka S."/>
            <person name="Weber-Lehmann J."/>
            <person name="Rouze P."/>
            <person name="Van de Peer Y."/>
            <person name="Callewaert N."/>
        </authorList>
    </citation>
    <scope>NUCLEOTIDE SEQUENCE [LARGE SCALE GENOMIC DNA]</scope>
    <source>
        <strain evidence="4">GS115 / ATCC 20864</strain>
    </source>
</reference>
<gene>
    <name evidence="3" type="ordered locus">PAS_chr2-1_0760</name>
</gene>
<evidence type="ECO:0000313" key="4">
    <source>
        <dbReference type="Proteomes" id="UP000000314"/>
    </source>
</evidence>
<sequence>MLKTYLTKLERPLVAFSRPCLTYFSHTSRMTNLEDAKVIAFQELSNSRAKWVRMQRIRYLDPTGKERDWEMASRKSRAAESDVDGVGIIAIIESPKGPLIILQKQFRPPLQAVCIEIPAGLLDPDESVETCALRELKEETGYIGKVTYKSPLMFNDPGFTNTNMYLVFVSVDMKDERNQNPVPELEANEFIETFTVPLEEISQNLERLSFEGYKLDARVQSIAAGIQLSRQFGVQ</sequence>
<dbReference type="FunCoup" id="C4R1P0">
    <property type="interactions" value="663"/>
</dbReference>
<dbReference type="GeneID" id="8198954"/>
<dbReference type="GO" id="GO:0005739">
    <property type="term" value="C:mitochondrion"/>
    <property type="evidence" value="ECO:0007669"/>
    <property type="project" value="EnsemblFungi"/>
</dbReference>
<dbReference type="CDD" id="cd18888">
    <property type="entry name" value="NUDIX_ADPRase_Nudt5"/>
    <property type="match status" value="1"/>
</dbReference>
<dbReference type="SMR" id="C4R1P0"/>
<dbReference type="eggNOG" id="KOG3041">
    <property type="taxonomic scope" value="Eukaryota"/>
</dbReference>
<organism evidence="3 4">
    <name type="scientific">Komagataella phaffii (strain GS115 / ATCC 20864)</name>
    <name type="common">Yeast</name>
    <name type="synonym">Pichia pastoris</name>
    <dbReference type="NCBI Taxonomy" id="644223"/>
    <lineage>
        <taxon>Eukaryota</taxon>
        <taxon>Fungi</taxon>
        <taxon>Dikarya</taxon>
        <taxon>Ascomycota</taxon>
        <taxon>Saccharomycotina</taxon>
        <taxon>Pichiomycetes</taxon>
        <taxon>Pichiales</taxon>
        <taxon>Pichiaceae</taxon>
        <taxon>Komagataella</taxon>
    </lineage>
</organism>
<dbReference type="Gene3D" id="3.90.79.10">
    <property type="entry name" value="Nucleoside Triphosphate Pyrophosphohydrolase"/>
    <property type="match status" value="1"/>
</dbReference>
<evidence type="ECO:0000313" key="3">
    <source>
        <dbReference type="EMBL" id="CAY69414.1"/>
    </source>
</evidence>
<dbReference type="SUPFAM" id="SSF55811">
    <property type="entry name" value="Nudix"/>
    <property type="match status" value="1"/>
</dbReference>
<dbReference type="PANTHER" id="PTHR11839">
    <property type="entry name" value="UDP/ADP-SUGAR PYROPHOSPHATASE"/>
    <property type="match status" value="1"/>
</dbReference>
<dbReference type="GO" id="GO:0005829">
    <property type="term" value="C:cytosol"/>
    <property type="evidence" value="ECO:0007669"/>
    <property type="project" value="TreeGrafter"/>
</dbReference>